<reference evidence="20" key="2">
    <citation type="submission" date="2022-08" db="UniProtKB">
        <authorList>
            <consortium name="EnsemblMetazoa"/>
        </authorList>
    </citation>
    <scope>IDENTIFICATION</scope>
    <source>
        <strain evidence="20">STECLA/ALBI9_A</strain>
    </source>
</reference>
<reference evidence="20 21" key="1">
    <citation type="journal article" date="2017" name="G3 (Bethesda)">
        <title>The Physical Genome Mapping of Anopheles albimanus Corrected Scaffold Misassemblies and Identified Interarm Rearrangements in Genus Anopheles.</title>
        <authorList>
            <person name="Artemov G.N."/>
            <person name="Peery A.N."/>
            <person name="Jiang X."/>
            <person name="Tu Z."/>
            <person name="Stegniy V.N."/>
            <person name="Sharakhova M.V."/>
            <person name="Sharakhov I.V."/>
        </authorList>
    </citation>
    <scope>NUCLEOTIDE SEQUENCE [LARGE SCALE GENOMIC DNA]</scope>
    <source>
        <strain evidence="20 21">ALBI9_A</strain>
    </source>
</reference>
<feature type="region of interest" description="Disordered" evidence="15">
    <location>
        <begin position="31"/>
        <end position="113"/>
    </location>
</feature>
<dbReference type="Pfam" id="PF01299">
    <property type="entry name" value="Lamp2-like_luminal"/>
    <property type="match status" value="1"/>
</dbReference>
<comment type="subcellular location">
    <subcellularLocation>
        <location evidence="1">Cell membrane</location>
        <topology evidence="1">Single-pass type I membrane protein</topology>
    </subcellularLocation>
    <subcellularLocation>
        <location evidence="2">Endosome membrane</location>
        <topology evidence="2">Single-pass type I membrane protein</topology>
    </subcellularLocation>
    <subcellularLocation>
        <location evidence="13">Membrane</location>
        <topology evidence="13">Single-pass type I membrane protein</topology>
    </subcellularLocation>
</comment>
<evidence type="ECO:0000259" key="18">
    <source>
        <dbReference type="Pfam" id="PF01299"/>
    </source>
</evidence>
<feature type="coiled-coil region" evidence="14">
    <location>
        <begin position="347"/>
        <end position="525"/>
    </location>
</feature>
<dbReference type="VEuPathDB" id="VectorBase:AALB000565"/>
<evidence type="ECO:0000256" key="4">
    <source>
        <dbReference type="ARBA" id="ARBA00022475"/>
    </source>
</evidence>
<dbReference type="Proteomes" id="UP000069272">
    <property type="component" value="Chromosome 2L"/>
</dbReference>
<comment type="similarity">
    <text evidence="3">Belongs to the taxilin family.</text>
</comment>
<protein>
    <submittedName>
        <fullName evidence="20">Uncharacterized protein</fullName>
    </submittedName>
</protein>
<dbReference type="VEuPathDB" id="VectorBase:AALB20_037692"/>
<dbReference type="InterPro" id="IPR048528">
    <property type="entry name" value="Lamp2-like_luminal"/>
</dbReference>
<feature type="signal peptide" evidence="17">
    <location>
        <begin position="1"/>
        <end position="22"/>
    </location>
</feature>
<keyword evidence="6 17" id="KW-0732">Signal</keyword>
<feature type="compositionally biased region" description="Low complexity" evidence="15">
    <location>
        <begin position="32"/>
        <end position="105"/>
    </location>
</feature>
<dbReference type="PANTHER" id="PTHR16127">
    <property type="entry name" value="TAXILIN"/>
    <property type="match status" value="1"/>
</dbReference>
<dbReference type="InterPro" id="IPR018134">
    <property type="entry name" value="LAMP_CS"/>
</dbReference>
<feature type="disulfide bond" evidence="13">
    <location>
        <begin position="129"/>
        <end position="167"/>
    </location>
</feature>
<evidence type="ECO:0000256" key="12">
    <source>
        <dbReference type="ARBA" id="ARBA00023228"/>
    </source>
</evidence>
<organism evidence="20 21">
    <name type="scientific">Anopheles albimanus</name>
    <name type="common">New world malaria mosquito</name>
    <dbReference type="NCBI Taxonomy" id="7167"/>
    <lineage>
        <taxon>Eukaryota</taxon>
        <taxon>Metazoa</taxon>
        <taxon>Ecdysozoa</taxon>
        <taxon>Arthropoda</taxon>
        <taxon>Hexapoda</taxon>
        <taxon>Insecta</taxon>
        <taxon>Pterygota</taxon>
        <taxon>Neoptera</taxon>
        <taxon>Endopterygota</taxon>
        <taxon>Diptera</taxon>
        <taxon>Nematocera</taxon>
        <taxon>Culicoidea</taxon>
        <taxon>Culicidae</taxon>
        <taxon>Anophelinae</taxon>
        <taxon>Anopheles</taxon>
    </lineage>
</organism>
<keyword evidence="14" id="KW-0175">Coiled coil</keyword>
<dbReference type="GO" id="GO:0005764">
    <property type="term" value="C:lysosome"/>
    <property type="evidence" value="ECO:0007669"/>
    <property type="project" value="UniProtKB-ARBA"/>
</dbReference>
<feature type="domain" description="Lysosome-associated membrane glycoprotein 2-like luminal" evidence="18">
    <location>
        <begin position="116"/>
        <end position="278"/>
    </location>
</feature>
<comment type="similarity">
    <text evidence="13">Belongs to the LAMP family.</text>
</comment>
<evidence type="ECO:0000256" key="6">
    <source>
        <dbReference type="ARBA" id="ARBA00022729"/>
    </source>
</evidence>
<name>A0A182F284_ANOAL</name>
<accession>A0A182F284</accession>
<dbReference type="PANTHER" id="PTHR16127:SF13">
    <property type="entry name" value="GH01188P"/>
    <property type="match status" value="1"/>
</dbReference>
<feature type="domain" description="Lysosome-associated membrane glycoprotein 2-like transmembrane" evidence="19">
    <location>
        <begin position="300"/>
        <end position="324"/>
    </location>
</feature>
<evidence type="ECO:0000313" key="20">
    <source>
        <dbReference type="EnsemblMetazoa" id="AALB000565-PA"/>
    </source>
</evidence>
<dbReference type="GO" id="GO:0019905">
    <property type="term" value="F:syntaxin binding"/>
    <property type="evidence" value="ECO:0007669"/>
    <property type="project" value="InterPro"/>
</dbReference>
<dbReference type="EnsemblMetazoa" id="AALB000565-RA">
    <property type="protein sequence ID" value="AALB000565-PA"/>
    <property type="gene ID" value="AALB000565"/>
</dbReference>
<dbReference type="STRING" id="7167.A0A182F284"/>
<feature type="region of interest" description="Disordered" evidence="15">
    <location>
        <begin position="687"/>
        <end position="742"/>
    </location>
</feature>
<evidence type="ECO:0000256" key="9">
    <source>
        <dbReference type="ARBA" id="ARBA00023136"/>
    </source>
</evidence>
<dbReference type="GO" id="GO:0010008">
    <property type="term" value="C:endosome membrane"/>
    <property type="evidence" value="ECO:0007669"/>
    <property type="project" value="UniProtKB-SubCell"/>
</dbReference>
<dbReference type="Pfam" id="PF21222">
    <property type="entry name" value="Lamp2_2nd"/>
    <property type="match status" value="1"/>
</dbReference>
<evidence type="ECO:0000256" key="13">
    <source>
        <dbReference type="PROSITE-ProRule" id="PRU00740"/>
    </source>
</evidence>
<keyword evidence="11" id="KW-0325">Glycoprotein</keyword>
<evidence type="ECO:0000256" key="2">
    <source>
        <dbReference type="ARBA" id="ARBA00004530"/>
    </source>
</evidence>
<dbReference type="InterPro" id="IPR048524">
    <property type="entry name" value="Lamp2-like_TM"/>
</dbReference>
<evidence type="ECO:0000256" key="17">
    <source>
        <dbReference type="SAM" id="SignalP"/>
    </source>
</evidence>
<evidence type="ECO:0000256" key="5">
    <source>
        <dbReference type="ARBA" id="ARBA00022692"/>
    </source>
</evidence>
<evidence type="ECO:0000256" key="8">
    <source>
        <dbReference type="ARBA" id="ARBA00022989"/>
    </source>
</evidence>
<dbReference type="Pfam" id="PF09728">
    <property type="entry name" value="Taxilin"/>
    <property type="match status" value="1"/>
</dbReference>
<dbReference type="PRINTS" id="PR00336">
    <property type="entry name" value="LYSASSOCTDMP"/>
</dbReference>
<dbReference type="InterPro" id="IPR026183">
    <property type="entry name" value="Taxilin_fam"/>
</dbReference>
<keyword evidence="5 13" id="KW-0812">Transmembrane</keyword>
<evidence type="ECO:0000256" key="14">
    <source>
        <dbReference type="SAM" id="Coils"/>
    </source>
</evidence>
<keyword evidence="4" id="KW-1003">Cell membrane</keyword>
<keyword evidence="8 16" id="KW-1133">Transmembrane helix</keyword>
<evidence type="ECO:0000256" key="10">
    <source>
        <dbReference type="ARBA" id="ARBA00023157"/>
    </source>
</evidence>
<evidence type="ECO:0000256" key="7">
    <source>
        <dbReference type="ARBA" id="ARBA00022753"/>
    </source>
</evidence>
<proteinExistence type="inferred from homology"/>
<dbReference type="PROSITE" id="PS51407">
    <property type="entry name" value="LAMP_3"/>
    <property type="match status" value="1"/>
</dbReference>
<feature type="transmembrane region" description="Helical" evidence="16">
    <location>
        <begin position="299"/>
        <end position="322"/>
    </location>
</feature>
<evidence type="ECO:0000259" key="19">
    <source>
        <dbReference type="Pfam" id="PF21222"/>
    </source>
</evidence>
<sequence length="742" mass="83153">MSSLRVSLLCLVVVAGLTICSAQNGVQPTLFPTTTTKTTTTEPTTTSTSTTVEPPKTTTVEPTTTTVEPTTTTPKPTTTTPKPTTTTVEPTTTSTTNAPITTTAAPPKPTPMPDPVMGTWTYAENNKTCVIAQMAMQFNLSYYDDANATRNVLYNIPSNATVKSGSCANETNYIELQWRTSETSSQESTLKIVFAVNSTEKDFALTELKLNLTTAGPAFPNAKVGEYVVLSNNQTLFKTPLKMSYHCNKAQVLNMTVNATDLGQPTVVVTKLQLEAFHAQGTNKFSIAKDCESIDTPDIVPIAVGCALVTLIIIMLIAYLVGRNSASDVAIKAATTMEVSNGEPRSNAEAKKLLREERQREAKIEEQLAKALSGMTVEEKYTAVYKRLVESEKENRRLQALHKQYDRTLDASKRERENLILEHDKMVMTKTKLEALCRELQRQNKTIKDDSLAQIQLEEDRRKETQEKFQQSLNEIQQVMNENNEKNMKLKEDNMEMAKKFKVILEQYEKRDQQMEKMNKQMELVTQLSDAKLAKMTMESNTQKEQFLAEKQIMLLELQSTKKQLLELQAVEGHLRSQLNMYSDRYGEFQDSLKKSRSIYEGYQDDMKKMSKKMKLLEKETMAWKSRWETSNATVQKMLDDQIAREKQMTKTTRQLSQLQKLCRTLQAERATYLAALKEANLPLPAATDGDIVEEKPDETADSATVEPPAKDSEVNGHEVAPSESKPSVQEEKPDVAGAVET</sequence>
<keyword evidence="21" id="KW-1185">Reference proteome</keyword>
<dbReference type="InterPro" id="IPR002000">
    <property type="entry name" value="Lysosome-assoc_membr_glycop"/>
</dbReference>
<evidence type="ECO:0000256" key="15">
    <source>
        <dbReference type="SAM" id="MobiDB-lite"/>
    </source>
</evidence>
<feature type="chain" id="PRO_5043904456" evidence="17">
    <location>
        <begin position="23"/>
        <end position="742"/>
    </location>
</feature>
<dbReference type="PROSITE" id="PS00310">
    <property type="entry name" value="LAMP_1"/>
    <property type="match status" value="1"/>
</dbReference>
<keyword evidence="12" id="KW-0458">Lysosome</keyword>
<comment type="caution">
    <text evidence="13">Lacks conserved residue(s) required for the propagation of feature annotation.</text>
</comment>
<keyword evidence="7" id="KW-0967">Endosome</keyword>
<evidence type="ECO:0000313" key="21">
    <source>
        <dbReference type="Proteomes" id="UP000069272"/>
    </source>
</evidence>
<keyword evidence="9 13" id="KW-0472">Membrane</keyword>
<evidence type="ECO:0000256" key="16">
    <source>
        <dbReference type="SAM" id="Phobius"/>
    </source>
</evidence>
<keyword evidence="10 13" id="KW-1015">Disulfide bond</keyword>
<dbReference type="Gene3D" id="2.40.160.110">
    <property type="match status" value="1"/>
</dbReference>
<dbReference type="AlphaFoldDB" id="A0A182F284"/>
<evidence type="ECO:0000256" key="1">
    <source>
        <dbReference type="ARBA" id="ARBA00004251"/>
    </source>
</evidence>
<evidence type="ECO:0000256" key="11">
    <source>
        <dbReference type="ARBA" id="ARBA00023180"/>
    </source>
</evidence>
<dbReference type="VEuPathDB" id="VectorBase:AALB20_036531"/>
<dbReference type="GO" id="GO:0005886">
    <property type="term" value="C:plasma membrane"/>
    <property type="evidence" value="ECO:0007669"/>
    <property type="project" value="UniProtKB-SubCell"/>
</dbReference>
<evidence type="ECO:0000256" key="3">
    <source>
        <dbReference type="ARBA" id="ARBA00009550"/>
    </source>
</evidence>